<evidence type="ECO:0000313" key="2">
    <source>
        <dbReference type="EMBL" id="MBW0506451.1"/>
    </source>
</evidence>
<gene>
    <name evidence="2" type="ORF">O181_046166</name>
</gene>
<dbReference type="AlphaFoldDB" id="A0A9Q3DTN6"/>
<evidence type="ECO:0000256" key="1">
    <source>
        <dbReference type="SAM" id="MobiDB-lite"/>
    </source>
</evidence>
<dbReference type="EMBL" id="AVOT02019092">
    <property type="protein sequence ID" value="MBW0506451.1"/>
    <property type="molecule type" value="Genomic_DNA"/>
</dbReference>
<organism evidence="2 3">
    <name type="scientific">Austropuccinia psidii MF-1</name>
    <dbReference type="NCBI Taxonomy" id="1389203"/>
    <lineage>
        <taxon>Eukaryota</taxon>
        <taxon>Fungi</taxon>
        <taxon>Dikarya</taxon>
        <taxon>Basidiomycota</taxon>
        <taxon>Pucciniomycotina</taxon>
        <taxon>Pucciniomycetes</taxon>
        <taxon>Pucciniales</taxon>
        <taxon>Sphaerophragmiaceae</taxon>
        <taxon>Austropuccinia</taxon>
    </lineage>
</organism>
<reference evidence="2" key="1">
    <citation type="submission" date="2021-03" db="EMBL/GenBank/DDBJ databases">
        <title>Draft genome sequence of rust myrtle Austropuccinia psidii MF-1, a brazilian biotype.</title>
        <authorList>
            <person name="Quecine M.C."/>
            <person name="Pachon D.M.R."/>
            <person name="Bonatelli M.L."/>
            <person name="Correr F.H."/>
            <person name="Franceschini L.M."/>
            <person name="Leite T.F."/>
            <person name="Margarido G.R.A."/>
            <person name="Almeida C.A."/>
            <person name="Ferrarezi J.A."/>
            <person name="Labate C.A."/>
        </authorList>
    </citation>
    <scope>NUCLEOTIDE SEQUENCE</scope>
    <source>
        <strain evidence="2">MF-1</strain>
    </source>
</reference>
<keyword evidence="3" id="KW-1185">Reference proteome</keyword>
<evidence type="ECO:0008006" key="4">
    <source>
        <dbReference type="Google" id="ProtNLM"/>
    </source>
</evidence>
<proteinExistence type="predicted"/>
<name>A0A9Q3DTN6_9BASI</name>
<feature type="region of interest" description="Disordered" evidence="1">
    <location>
        <begin position="64"/>
        <end position="95"/>
    </location>
</feature>
<protein>
    <recommendedName>
        <fullName evidence="4">No apical meristem-associated C-terminal domain-containing protein</fullName>
    </recommendedName>
</protein>
<sequence>MVYNDKDWEMLPQIRQGVMNSWKILKKFLKEEEMVRCSNGWNPLSSKPQIKKIKDWNNKKREVIKDEAPVASTSKPQAIQPPQEAQKKKKKKKNQREQYFPLYRILRIQEIFHVQCLEHGQKLDEIQGQRQAKNETMQFPKELTLSLDVVNTLTEIQKKYITSKRH</sequence>
<accession>A0A9Q3DTN6</accession>
<dbReference type="Proteomes" id="UP000765509">
    <property type="component" value="Unassembled WGS sequence"/>
</dbReference>
<comment type="caution">
    <text evidence="2">The sequence shown here is derived from an EMBL/GenBank/DDBJ whole genome shotgun (WGS) entry which is preliminary data.</text>
</comment>
<evidence type="ECO:0000313" key="3">
    <source>
        <dbReference type="Proteomes" id="UP000765509"/>
    </source>
</evidence>